<keyword evidence="14" id="KW-1208">Phospholipid metabolism</keyword>
<dbReference type="InterPro" id="IPR050324">
    <property type="entry name" value="CDP-alcohol_PTase-I"/>
</dbReference>
<dbReference type="InterPro" id="IPR004570">
    <property type="entry name" value="Phosphatidylglycerol_P_synth"/>
</dbReference>
<keyword evidence="20" id="KW-1185">Reference proteome</keyword>
<comment type="pathway">
    <text evidence="3">Phospholipid metabolism; phosphatidylglycerol biosynthesis; phosphatidylglycerol from CDP-diacylglycerol: step 1/2.</text>
</comment>
<keyword evidence="11" id="KW-0443">Lipid metabolism</keyword>
<dbReference type="Pfam" id="PF01066">
    <property type="entry name" value="CDP-OH_P_transf"/>
    <property type="match status" value="1"/>
</dbReference>
<evidence type="ECO:0000313" key="19">
    <source>
        <dbReference type="EMBL" id="GLS26442.1"/>
    </source>
</evidence>
<comment type="caution">
    <text evidence="19">The sequence shown here is derived from an EMBL/GenBank/DDBJ whole genome shotgun (WGS) entry which is preliminary data.</text>
</comment>
<dbReference type="GO" id="GO:0036094">
    <property type="term" value="F:small molecule binding"/>
    <property type="evidence" value="ECO:0007669"/>
    <property type="project" value="UniProtKB-ARBA"/>
</dbReference>
<evidence type="ECO:0000256" key="18">
    <source>
        <dbReference type="SAM" id="Phobius"/>
    </source>
</evidence>
<dbReference type="GO" id="GO:0046474">
    <property type="term" value="P:glycerophospholipid biosynthetic process"/>
    <property type="evidence" value="ECO:0007669"/>
    <property type="project" value="TreeGrafter"/>
</dbReference>
<dbReference type="PANTHER" id="PTHR14269:SF62">
    <property type="entry name" value="CDP-DIACYLGLYCEROL--GLYCEROL-3-PHOSPHATE 3-PHOSPHATIDYLTRANSFERASE 1, CHLOROPLASTIC"/>
    <property type="match status" value="1"/>
</dbReference>
<dbReference type="AlphaFoldDB" id="A0AA37TC67"/>
<evidence type="ECO:0000256" key="2">
    <source>
        <dbReference type="ARBA" id="ARBA00004141"/>
    </source>
</evidence>
<keyword evidence="8 17" id="KW-0808">Transferase</keyword>
<dbReference type="GO" id="GO:0050793">
    <property type="term" value="P:regulation of developmental process"/>
    <property type="evidence" value="ECO:0007669"/>
    <property type="project" value="UniProtKB-ARBA"/>
</dbReference>
<dbReference type="GO" id="GO:0005886">
    <property type="term" value="C:plasma membrane"/>
    <property type="evidence" value="ECO:0007669"/>
    <property type="project" value="TreeGrafter"/>
</dbReference>
<protein>
    <recommendedName>
        <fullName evidence="6 16">CDP-diacylglycerol--glycerol-3-phosphate 3-phosphatidyltransferase</fullName>
        <ecNumber evidence="5 16">2.7.8.5</ecNumber>
    </recommendedName>
</protein>
<evidence type="ECO:0000256" key="9">
    <source>
        <dbReference type="ARBA" id="ARBA00022692"/>
    </source>
</evidence>
<evidence type="ECO:0000256" key="1">
    <source>
        <dbReference type="ARBA" id="ARBA00001936"/>
    </source>
</evidence>
<keyword evidence="9 18" id="KW-0812">Transmembrane</keyword>
<comment type="catalytic activity">
    <reaction evidence="15">
        <text>a CDP-1,2-diacyl-sn-glycerol + sn-glycerol 3-phosphate = a 1,2-diacyl-sn-glycero-3-phospho-(1'-sn-glycero-3'-phosphate) + CMP + H(+)</text>
        <dbReference type="Rhea" id="RHEA:12593"/>
        <dbReference type="ChEBI" id="CHEBI:15378"/>
        <dbReference type="ChEBI" id="CHEBI:57597"/>
        <dbReference type="ChEBI" id="CHEBI:58332"/>
        <dbReference type="ChEBI" id="CHEBI:60110"/>
        <dbReference type="ChEBI" id="CHEBI:60377"/>
        <dbReference type="EC" id="2.7.8.5"/>
    </reaction>
</comment>
<evidence type="ECO:0000256" key="3">
    <source>
        <dbReference type="ARBA" id="ARBA00005042"/>
    </source>
</evidence>
<dbReference type="InterPro" id="IPR043130">
    <property type="entry name" value="CDP-OH_PTrfase_TM_dom"/>
</dbReference>
<evidence type="ECO:0000256" key="17">
    <source>
        <dbReference type="RuleBase" id="RU003750"/>
    </source>
</evidence>
<accession>A0AA37TC67</accession>
<dbReference type="GO" id="GO:0008444">
    <property type="term" value="F:CDP-diacylglycerol-glycerol-3-phosphate 3-phosphatidyltransferase activity"/>
    <property type="evidence" value="ECO:0007669"/>
    <property type="project" value="UniProtKB-UniRule"/>
</dbReference>
<keyword evidence="7" id="KW-0444">Lipid biosynthesis</keyword>
<feature type="transmembrane region" description="Helical" evidence="18">
    <location>
        <begin position="114"/>
        <end position="133"/>
    </location>
</feature>
<evidence type="ECO:0000256" key="15">
    <source>
        <dbReference type="ARBA" id="ARBA00048586"/>
    </source>
</evidence>
<evidence type="ECO:0000256" key="4">
    <source>
        <dbReference type="ARBA" id="ARBA00010441"/>
    </source>
</evidence>
<evidence type="ECO:0000256" key="7">
    <source>
        <dbReference type="ARBA" id="ARBA00022516"/>
    </source>
</evidence>
<dbReference type="InterPro" id="IPR048254">
    <property type="entry name" value="CDP_ALCOHOL_P_TRANSF_CS"/>
</dbReference>
<feature type="transmembrane region" description="Helical" evidence="18">
    <location>
        <begin position="154"/>
        <end position="173"/>
    </location>
</feature>
<sequence length="226" mass="24930">MVNEFVRIPSCRVNLAAFSDLSKELSFMNLANQLTLLRIVLIPALILVFYLPFAWSAFLSALIFSVAAITDWADGYIARKYNQTTPFGAFLDPVADKLMVAVALVLLVEVHASPWFAIPAVVIVGREIVISALREWMAELGKRASVAVSNVGKVKTTFQMIAIIVLLLFRPGVSDWMTWLGYITLYVAASLTLWSMVIYLRAAWPELSPSNTGDKDKASSNKGDTP</sequence>
<evidence type="ECO:0000256" key="5">
    <source>
        <dbReference type="ARBA" id="ARBA00013170"/>
    </source>
</evidence>
<name>A0AA37TC67_9GAMM</name>
<keyword evidence="12 18" id="KW-0472">Membrane</keyword>
<evidence type="ECO:0000256" key="14">
    <source>
        <dbReference type="ARBA" id="ARBA00023264"/>
    </source>
</evidence>
<dbReference type="FunFam" id="1.20.120.1760:FF:000008">
    <property type="entry name" value="CDP-diacylglycerol--glycerol-3-phosphate 3-phosphatidyltransferase 2"/>
    <property type="match status" value="1"/>
</dbReference>
<dbReference type="EC" id="2.7.8.5" evidence="5 16"/>
<comment type="subcellular location">
    <subcellularLocation>
        <location evidence="2">Membrane</location>
        <topology evidence="2">Multi-pass membrane protein</topology>
    </subcellularLocation>
</comment>
<dbReference type="NCBIfam" id="TIGR00560">
    <property type="entry name" value="pgsA"/>
    <property type="match status" value="1"/>
</dbReference>
<dbReference type="PANTHER" id="PTHR14269">
    <property type="entry name" value="CDP-DIACYLGLYCEROL--GLYCEROL-3-PHOSPHATE 3-PHOSPHATIDYLTRANSFERASE-RELATED"/>
    <property type="match status" value="1"/>
</dbReference>
<evidence type="ECO:0000256" key="11">
    <source>
        <dbReference type="ARBA" id="ARBA00023098"/>
    </source>
</evidence>
<dbReference type="InterPro" id="IPR000462">
    <property type="entry name" value="CDP-OH_P_trans"/>
</dbReference>
<feature type="transmembrane region" description="Helical" evidence="18">
    <location>
        <begin position="30"/>
        <end position="51"/>
    </location>
</feature>
<comment type="cofactor">
    <cofactor evidence="1">
        <name>Mn(2+)</name>
        <dbReference type="ChEBI" id="CHEBI:29035"/>
    </cofactor>
</comment>
<proteinExistence type="inferred from homology"/>
<evidence type="ECO:0000256" key="12">
    <source>
        <dbReference type="ARBA" id="ARBA00023136"/>
    </source>
</evidence>
<dbReference type="EMBL" id="BSPD01000054">
    <property type="protein sequence ID" value="GLS26442.1"/>
    <property type="molecule type" value="Genomic_DNA"/>
</dbReference>
<keyword evidence="10 18" id="KW-1133">Transmembrane helix</keyword>
<organism evidence="19 20">
    <name type="scientific">Marinibactrum halimedae</name>
    <dbReference type="NCBI Taxonomy" id="1444977"/>
    <lineage>
        <taxon>Bacteria</taxon>
        <taxon>Pseudomonadati</taxon>
        <taxon>Pseudomonadota</taxon>
        <taxon>Gammaproteobacteria</taxon>
        <taxon>Cellvibrionales</taxon>
        <taxon>Cellvibrionaceae</taxon>
        <taxon>Marinibactrum</taxon>
    </lineage>
</organism>
<keyword evidence="13" id="KW-0594">Phospholipid biosynthesis</keyword>
<feature type="transmembrane region" description="Helical" evidence="18">
    <location>
        <begin position="179"/>
        <end position="200"/>
    </location>
</feature>
<evidence type="ECO:0000256" key="8">
    <source>
        <dbReference type="ARBA" id="ARBA00022679"/>
    </source>
</evidence>
<evidence type="ECO:0000256" key="13">
    <source>
        <dbReference type="ARBA" id="ARBA00023209"/>
    </source>
</evidence>
<evidence type="ECO:0000256" key="6">
    <source>
        <dbReference type="ARBA" id="ARBA00014944"/>
    </source>
</evidence>
<reference evidence="19 20" key="1">
    <citation type="journal article" date="2014" name="Int. J. Syst. Evol. Microbiol.">
        <title>Complete genome sequence of Corynebacterium casei LMG S-19264T (=DSM 44701T), isolated from a smear-ripened cheese.</title>
        <authorList>
            <consortium name="US DOE Joint Genome Institute (JGI-PGF)"/>
            <person name="Walter F."/>
            <person name="Albersmeier A."/>
            <person name="Kalinowski J."/>
            <person name="Ruckert C."/>
        </authorList>
    </citation>
    <scope>NUCLEOTIDE SEQUENCE [LARGE SCALE GENOMIC DNA]</scope>
    <source>
        <strain evidence="19 20">NBRC 110095</strain>
    </source>
</reference>
<evidence type="ECO:0000256" key="16">
    <source>
        <dbReference type="NCBIfam" id="TIGR00560"/>
    </source>
</evidence>
<evidence type="ECO:0000256" key="10">
    <source>
        <dbReference type="ARBA" id="ARBA00022989"/>
    </source>
</evidence>
<dbReference type="Gene3D" id="1.20.120.1760">
    <property type="match status" value="1"/>
</dbReference>
<gene>
    <name evidence="19" type="primary">pgsA</name>
    <name evidence="19" type="ORF">GCM10007877_21580</name>
</gene>
<evidence type="ECO:0000313" key="20">
    <source>
        <dbReference type="Proteomes" id="UP001156870"/>
    </source>
</evidence>
<dbReference type="Proteomes" id="UP001156870">
    <property type="component" value="Unassembled WGS sequence"/>
</dbReference>
<dbReference type="PIRSF" id="PIRSF000847">
    <property type="entry name" value="Phos_ph_gly_syn"/>
    <property type="match status" value="1"/>
</dbReference>
<dbReference type="GO" id="GO:0005737">
    <property type="term" value="C:cytoplasm"/>
    <property type="evidence" value="ECO:0007669"/>
    <property type="project" value="UniProtKB-ARBA"/>
</dbReference>
<dbReference type="PROSITE" id="PS00379">
    <property type="entry name" value="CDP_ALCOHOL_P_TRANSF"/>
    <property type="match status" value="1"/>
</dbReference>
<comment type="similarity">
    <text evidence="4 17">Belongs to the CDP-alcohol phosphatidyltransferase class-I family.</text>
</comment>